<evidence type="ECO:0000256" key="4">
    <source>
        <dbReference type="ARBA" id="ARBA00022801"/>
    </source>
</evidence>
<sequence length="310" mass="36212">MGKGLGEAIGEWLINYKKDSVKILTYDRLCTSHDMMLRYKIASIRPEKLTSLDIQQYIRMLVDRGYSMSTIKKQYALLVGYLKFALSQGIIQRPVYLDVKLPAKSIVKKQPRDVETYSEEEQKSLMAVFSKLDDIAYGAAILMMETGLRVGEVLALQWNDIIWKRKAIRIRKTMVLTLDREWLVQPEPKSESSNRIVPLSDEAYKTLEALEWKRPERSFIFYDQRVLDYPMTYDQLRWRLKKACRKAGVEYRGDHIFRHTFASNCYHKGCDVKILSKMLGHADVGITYNVYIHLFEDSLEEMRSVIDKLA</sequence>
<evidence type="ECO:0000313" key="9">
    <source>
        <dbReference type="EMBL" id="DAE20892.1"/>
    </source>
</evidence>
<dbReference type="GO" id="GO:0015074">
    <property type="term" value="P:DNA integration"/>
    <property type="evidence" value="ECO:0007669"/>
    <property type="project" value="InterPro"/>
</dbReference>
<keyword evidence="7" id="KW-1160">Virus entry into host cell</keyword>
<dbReference type="GO" id="GO:0003677">
    <property type="term" value="F:DNA binding"/>
    <property type="evidence" value="ECO:0007669"/>
    <property type="project" value="UniProtKB-KW"/>
</dbReference>
<dbReference type="InterPro" id="IPR002104">
    <property type="entry name" value="Integrase_catalytic"/>
</dbReference>
<keyword evidence="3" id="KW-0808">Transferase</keyword>
<evidence type="ECO:0000256" key="7">
    <source>
        <dbReference type="ARBA" id="ARBA00023195"/>
    </source>
</evidence>
<dbReference type="InterPro" id="IPR050090">
    <property type="entry name" value="Tyrosine_recombinase_XerCD"/>
</dbReference>
<dbReference type="GO" id="GO:0075713">
    <property type="term" value="P:establishment of integrated proviral latency"/>
    <property type="evidence" value="ECO:0007669"/>
    <property type="project" value="UniProtKB-KW"/>
</dbReference>
<dbReference type="GO" id="GO:0044826">
    <property type="term" value="P:viral genome integration into host DNA"/>
    <property type="evidence" value="ECO:0007669"/>
    <property type="project" value="UniProtKB-KW"/>
</dbReference>
<keyword evidence="6" id="KW-0233">DNA recombination</keyword>
<keyword evidence="4" id="KW-0378">Hydrolase</keyword>
<dbReference type="CDD" id="cd01189">
    <property type="entry name" value="INT_ICEBs1_C_like"/>
    <property type="match status" value="1"/>
</dbReference>
<evidence type="ECO:0000256" key="1">
    <source>
        <dbReference type="ARBA" id="ARBA00008857"/>
    </source>
</evidence>
<dbReference type="Gene3D" id="1.10.443.10">
    <property type="entry name" value="Intergrase catalytic core"/>
    <property type="match status" value="1"/>
</dbReference>
<name>A0A8S5QQJ1_9CAUD</name>
<dbReference type="PANTHER" id="PTHR30349">
    <property type="entry name" value="PHAGE INTEGRASE-RELATED"/>
    <property type="match status" value="1"/>
</dbReference>
<dbReference type="InterPro" id="IPR011010">
    <property type="entry name" value="DNA_brk_join_enz"/>
</dbReference>
<dbReference type="GO" id="GO:0016787">
    <property type="term" value="F:hydrolase activity"/>
    <property type="evidence" value="ECO:0007669"/>
    <property type="project" value="UniProtKB-KW"/>
</dbReference>
<reference evidence="9" key="1">
    <citation type="journal article" date="2021" name="Proc. Natl. Acad. Sci. U.S.A.">
        <title>A Catalog of Tens of Thousands of Viruses from Human Metagenomes Reveals Hidden Associations with Chronic Diseases.</title>
        <authorList>
            <person name="Tisza M.J."/>
            <person name="Buck C.B."/>
        </authorList>
    </citation>
    <scope>NUCLEOTIDE SEQUENCE</scope>
    <source>
        <strain evidence="9">CtgBD49</strain>
    </source>
</reference>
<evidence type="ECO:0000256" key="3">
    <source>
        <dbReference type="ARBA" id="ARBA00022679"/>
    </source>
</evidence>
<dbReference type="EMBL" id="BK015703">
    <property type="protein sequence ID" value="DAE20892.1"/>
    <property type="molecule type" value="Genomic_DNA"/>
</dbReference>
<dbReference type="PANTHER" id="PTHR30349:SF41">
    <property type="entry name" value="INTEGRASE_RECOMBINASE PROTEIN MJ0367-RELATED"/>
    <property type="match status" value="1"/>
</dbReference>
<dbReference type="InterPro" id="IPR010998">
    <property type="entry name" value="Integrase_recombinase_N"/>
</dbReference>
<evidence type="ECO:0000256" key="6">
    <source>
        <dbReference type="ARBA" id="ARBA00023172"/>
    </source>
</evidence>
<comment type="similarity">
    <text evidence="1">Belongs to the 'phage' integrase family.</text>
</comment>
<dbReference type="Pfam" id="PF00589">
    <property type="entry name" value="Phage_integrase"/>
    <property type="match status" value="1"/>
</dbReference>
<evidence type="ECO:0000256" key="5">
    <source>
        <dbReference type="ARBA" id="ARBA00023125"/>
    </source>
</evidence>
<proteinExistence type="inferred from homology"/>
<dbReference type="SUPFAM" id="SSF56349">
    <property type="entry name" value="DNA breaking-rejoining enzymes"/>
    <property type="match status" value="1"/>
</dbReference>
<evidence type="ECO:0000259" key="8">
    <source>
        <dbReference type="PROSITE" id="PS51898"/>
    </source>
</evidence>
<dbReference type="PROSITE" id="PS51898">
    <property type="entry name" value="TYR_RECOMBINASE"/>
    <property type="match status" value="1"/>
</dbReference>
<organism evidence="9">
    <name type="scientific">Siphoviridae sp. ctgBD49</name>
    <dbReference type="NCBI Taxonomy" id="2826420"/>
    <lineage>
        <taxon>Viruses</taxon>
        <taxon>Duplodnaviria</taxon>
        <taxon>Heunggongvirae</taxon>
        <taxon>Uroviricota</taxon>
        <taxon>Caudoviricetes</taxon>
    </lineage>
</organism>
<dbReference type="Gene3D" id="1.10.150.130">
    <property type="match status" value="1"/>
</dbReference>
<feature type="domain" description="Tyr recombinase" evidence="8">
    <location>
        <begin position="112"/>
        <end position="304"/>
    </location>
</feature>
<keyword evidence="7" id="KW-0229">DNA integration</keyword>
<dbReference type="InterPro" id="IPR013762">
    <property type="entry name" value="Integrase-like_cat_sf"/>
</dbReference>
<evidence type="ECO:0000256" key="2">
    <source>
        <dbReference type="ARBA" id="ARBA00016082"/>
    </source>
</evidence>
<keyword evidence="5" id="KW-0238">DNA-binding</keyword>
<protein>
    <recommendedName>
        <fullName evidence="2">Integrase</fullName>
    </recommendedName>
</protein>
<accession>A0A8S5QQJ1</accession>
<dbReference type="GO" id="GO:0006310">
    <property type="term" value="P:DNA recombination"/>
    <property type="evidence" value="ECO:0007669"/>
    <property type="project" value="UniProtKB-KW"/>
</dbReference>
<keyword evidence="7" id="KW-1179">Viral genome integration</keyword>
<dbReference type="GO" id="GO:0016740">
    <property type="term" value="F:transferase activity"/>
    <property type="evidence" value="ECO:0007669"/>
    <property type="project" value="UniProtKB-KW"/>
</dbReference>